<reference evidence="1 2" key="1">
    <citation type="journal article" date="2019" name="Commun. Biol.">
        <title>The bagworm genome reveals a unique fibroin gene that provides high tensile strength.</title>
        <authorList>
            <person name="Kono N."/>
            <person name="Nakamura H."/>
            <person name="Ohtoshi R."/>
            <person name="Tomita M."/>
            <person name="Numata K."/>
            <person name="Arakawa K."/>
        </authorList>
    </citation>
    <scope>NUCLEOTIDE SEQUENCE [LARGE SCALE GENOMIC DNA]</scope>
</reference>
<name>A0A4C1V1H8_EUMVA</name>
<evidence type="ECO:0000313" key="1">
    <source>
        <dbReference type="EMBL" id="GBP32631.1"/>
    </source>
</evidence>
<dbReference type="Proteomes" id="UP000299102">
    <property type="component" value="Unassembled WGS sequence"/>
</dbReference>
<comment type="caution">
    <text evidence="1">The sequence shown here is derived from an EMBL/GenBank/DDBJ whole genome shotgun (WGS) entry which is preliminary data.</text>
</comment>
<organism evidence="1 2">
    <name type="scientific">Eumeta variegata</name>
    <name type="common">Bagworm moth</name>
    <name type="synonym">Eumeta japonica</name>
    <dbReference type="NCBI Taxonomy" id="151549"/>
    <lineage>
        <taxon>Eukaryota</taxon>
        <taxon>Metazoa</taxon>
        <taxon>Ecdysozoa</taxon>
        <taxon>Arthropoda</taxon>
        <taxon>Hexapoda</taxon>
        <taxon>Insecta</taxon>
        <taxon>Pterygota</taxon>
        <taxon>Neoptera</taxon>
        <taxon>Endopterygota</taxon>
        <taxon>Lepidoptera</taxon>
        <taxon>Glossata</taxon>
        <taxon>Ditrysia</taxon>
        <taxon>Tineoidea</taxon>
        <taxon>Psychidae</taxon>
        <taxon>Oiketicinae</taxon>
        <taxon>Eumeta</taxon>
    </lineage>
</organism>
<protein>
    <submittedName>
        <fullName evidence="1">Uncharacterized protein</fullName>
    </submittedName>
</protein>
<proteinExistence type="predicted"/>
<accession>A0A4C1V1H8</accession>
<gene>
    <name evidence="1" type="ORF">EVAR_25992_1</name>
</gene>
<sequence>MVQRCKAKGVSKNFYEVGLVRHNAYHDARLNVYEALRSRHTTVRPLYPLESDENKRRLRHERRCEASARERSLTFTPE</sequence>
<dbReference type="AlphaFoldDB" id="A0A4C1V1H8"/>
<keyword evidence="2" id="KW-1185">Reference proteome</keyword>
<evidence type="ECO:0000313" key="2">
    <source>
        <dbReference type="Proteomes" id="UP000299102"/>
    </source>
</evidence>
<dbReference type="EMBL" id="BGZK01000262">
    <property type="protein sequence ID" value="GBP32631.1"/>
    <property type="molecule type" value="Genomic_DNA"/>
</dbReference>